<keyword evidence="4" id="KW-1185">Reference proteome</keyword>
<protein>
    <submittedName>
        <fullName evidence="3">PepSY domain-containing protein</fullName>
    </submittedName>
</protein>
<name>A0ABW2KFZ7_9ACTN</name>
<proteinExistence type="predicted"/>
<comment type="caution">
    <text evidence="3">The sequence shown here is derived from an EMBL/GenBank/DDBJ whole genome shotgun (WGS) entry which is preliminary data.</text>
</comment>
<accession>A0ABW2KFZ7</accession>
<dbReference type="InterPro" id="IPR025711">
    <property type="entry name" value="PepSY"/>
</dbReference>
<evidence type="ECO:0000313" key="3">
    <source>
        <dbReference type="EMBL" id="MFC7328181.1"/>
    </source>
</evidence>
<reference evidence="4" key="1">
    <citation type="journal article" date="2019" name="Int. J. Syst. Evol. Microbiol.">
        <title>The Global Catalogue of Microorganisms (GCM) 10K type strain sequencing project: providing services to taxonomists for standard genome sequencing and annotation.</title>
        <authorList>
            <consortium name="The Broad Institute Genomics Platform"/>
            <consortium name="The Broad Institute Genome Sequencing Center for Infectious Disease"/>
            <person name="Wu L."/>
            <person name="Ma J."/>
        </authorList>
    </citation>
    <scope>NUCLEOTIDE SEQUENCE [LARGE SCALE GENOMIC DNA]</scope>
    <source>
        <strain evidence="4">CGMCC 4.7382</strain>
    </source>
</reference>
<dbReference type="EMBL" id="JBHTBH010000004">
    <property type="protein sequence ID" value="MFC7328181.1"/>
    <property type="molecule type" value="Genomic_DNA"/>
</dbReference>
<evidence type="ECO:0000256" key="1">
    <source>
        <dbReference type="SAM" id="MobiDB-lite"/>
    </source>
</evidence>
<dbReference type="RefSeq" id="WP_379870830.1">
    <property type="nucleotide sequence ID" value="NZ_JBHTBH010000004.1"/>
</dbReference>
<sequence length="215" mass="21648">MTPTRFGRTPLLIAGGAALGVIALGAAGLAVAATGGLGTGGEAPTHISLASDDGGGDAPAVSPASDNGGSGGDGGGTLDLLAAAERAAAEVPDGIPHDVEFDDGVWEVDVVTVADERDHEFHVDPDTGEVTPVHEERADAEDLAVADVETDLAAAVRAAEEAIGGPVTELQFEAAERDDDGDDREDAVHHWEAEGQNDREAALDATNGEVLATDD</sequence>
<feature type="domain" description="PepSY" evidence="2">
    <location>
        <begin position="83"/>
        <end position="130"/>
    </location>
</feature>
<dbReference type="Pfam" id="PF03413">
    <property type="entry name" value="PepSY"/>
    <property type="match status" value="1"/>
</dbReference>
<evidence type="ECO:0000259" key="2">
    <source>
        <dbReference type="Pfam" id="PF03413"/>
    </source>
</evidence>
<dbReference type="Proteomes" id="UP001596540">
    <property type="component" value="Unassembled WGS sequence"/>
</dbReference>
<gene>
    <name evidence="3" type="ORF">ACFQRF_10555</name>
</gene>
<dbReference type="Gene3D" id="3.10.450.40">
    <property type="match status" value="1"/>
</dbReference>
<feature type="region of interest" description="Disordered" evidence="1">
    <location>
        <begin position="44"/>
        <end position="78"/>
    </location>
</feature>
<evidence type="ECO:0000313" key="4">
    <source>
        <dbReference type="Proteomes" id="UP001596540"/>
    </source>
</evidence>
<feature type="region of interest" description="Disordered" evidence="1">
    <location>
        <begin position="192"/>
        <end position="215"/>
    </location>
</feature>
<feature type="compositionally biased region" description="Gly residues" evidence="1">
    <location>
        <begin position="68"/>
        <end position="77"/>
    </location>
</feature>
<feature type="compositionally biased region" description="Basic and acidic residues" evidence="1">
    <location>
        <begin position="192"/>
        <end position="202"/>
    </location>
</feature>
<organism evidence="3 4">
    <name type="scientific">Marinactinospora rubrisoli</name>
    <dbReference type="NCBI Taxonomy" id="2715399"/>
    <lineage>
        <taxon>Bacteria</taxon>
        <taxon>Bacillati</taxon>
        <taxon>Actinomycetota</taxon>
        <taxon>Actinomycetes</taxon>
        <taxon>Streptosporangiales</taxon>
        <taxon>Nocardiopsidaceae</taxon>
        <taxon>Marinactinospora</taxon>
    </lineage>
</organism>